<proteinExistence type="predicted"/>
<accession>A0A918X239</accession>
<feature type="transmembrane region" description="Helical" evidence="1">
    <location>
        <begin position="49"/>
        <end position="69"/>
    </location>
</feature>
<gene>
    <name evidence="2" type="ORF">GCM10010334_54760</name>
</gene>
<dbReference type="EMBL" id="BMVC01000011">
    <property type="protein sequence ID" value="GHD04874.1"/>
    <property type="molecule type" value="Genomic_DNA"/>
</dbReference>
<reference evidence="2" key="1">
    <citation type="journal article" date="2014" name="Int. J. Syst. Evol. Microbiol.">
        <title>Complete genome sequence of Corynebacterium casei LMG S-19264T (=DSM 44701T), isolated from a smear-ripened cheese.</title>
        <authorList>
            <consortium name="US DOE Joint Genome Institute (JGI-PGF)"/>
            <person name="Walter F."/>
            <person name="Albersmeier A."/>
            <person name="Kalinowski J."/>
            <person name="Ruckert C."/>
        </authorList>
    </citation>
    <scope>NUCLEOTIDE SEQUENCE</scope>
    <source>
        <strain evidence="2">JCM 4637</strain>
    </source>
</reference>
<feature type="transmembrane region" description="Helical" evidence="1">
    <location>
        <begin position="147"/>
        <end position="168"/>
    </location>
</feature>
<keyword evidence="1" id="KW-0472">Membrane</keyword>
<feature type="transmembrane region" description="Helical" evidence="1">
    <location>
        <begin position="180"/>
        <end position="198"/>
    </location>
</feature>
<comment type="caution">
    <text evidence="2">The sequence shown here is derived from an EMBL/GenBank/DDBJ whole genome shotgun (WGS) entry which is preliminary data.</text>
</comment>
<organism evidence="2 3">
    <name type="scientific">Streptomyces finlayi</name>
    <dbReference type="NCBI Taxonomy" id="67296"/>
    <lineage>
        <taxon>Bacteria</taxon>
        <taxon>Bacillati</taxon>
        <taxon>Actinomycetota</taxon>
        <taxon>Actinomycetes</taxon>
        <taxon>Kitasatosporales</taxon>
        <taxon>Streptomycetaceae</taxon>
        <taxon>Streptomyces</taxon>
    </lineage>
</organism>
<dbReference type="RefSeq" id="WP_189825658.1">
    <property type="nucleotide sequence ID" value="NZ_BMVC01000011.1"/>
</dbReference>
<name>A0A918X239_9ACTN</name>
<feature type="transmembrane region" description="Helical" evidence="1">
    <location>
        <begin position="122"/>
        <end position="140"/>
    </location>
</feature>
<dbReference type="Pfam" id="PF06197">
    <property type="entry name" value="DUF998"/>
    <property type="match status" value="1"/>
</dbReference>
<sequence>MNDSLLLHCGVAAGPLFTLVHLVEGARRADYNSLRHPVSSLSLGRAGWVQVANFLGLALLSAVFAVGLWREGDSRWGALLVGVWAVGILGAGVFRTDPVRGYPSGTPDRVERPSRAGASHDLLSLLAFLALLAACCVYAFSGGPGWAVYSLGSGVAFAGFMVWSSAAFASSGRSGDFGGLLQRASLAIGCLWLTVLALRTLHP</sequence>
<dbReference type="Proteomes" id="UP000638353">
    <property type="component" value="Unassembled WGS sequence"/>
</dbReference>
<keyword evidence="1" id="KW-1133">Transmembrane helix</keyword>
<evidence type="ECO:0000313" key="3">
    <source>
        <dbReference type="Proteomes" id="UP000638353"/>
    </source>
</evidence>
<keyword evidence="1" id="KW-0812">Transmembrane</keyword>
<dbReference type="InterPro" id="IPR009339">
    <property type="entry name" value="DUF998"/>
</dbReference>
<reference evidence="2" key="2">
    <citation type="submission" date="2020-09" db="EMBL/GenBank/DDBJ databases">
        <authorList>
            <person name="Sun Q."/>
            <person name="Ohkuma M."/>
        </authorList>
    </citation>
    <scope>NUCLEOTIDE SEQUENCE</scope>
    <source>
        <strain evidence="2">JCM 4637</strain>
    </source>
</reference>
<feature type="transmembrane region" description="Helical" evidence="1">
    <location>
        <begin position="76"/>
        <end position="94"/>
    </location>
</feature>
<evidence type="ECO:0000256" key="1">
    <source>
        <dbReference type="SAM" id="Phobius"/>
    </source>
</evidence>
<protein>
    <recommendedName>
        <fullName evidence="4">DUF998 domain-containing protein</fullName>
    </recommendedName>
</protein>
<evidence type="ECO:0008006" key="4">
    <source>
        <dbReference type="Google" id="ProtNLM"/>
    </source>
</evidence>
<dbReference type="AlphaFoldDB" id="A0A918X239"/>
<evidence type="ECO:0000313" key="2">
    <source>
        <dbReference type="EMBL" id="GHD04874.1"/>
    </source>
</evidence>